<comment type="caution">
    <text evidence="2">The sequence shown here is derived from an EMBL/GenBank/DDBJ whole genome shotgun (WGS) entry which is preliminary data.</text>
</comment>
<name>A0A8T2SNA5_CERRI</name>
<dbReference type="EMBL" id="CM035424">
    <property type="protein sequence ID" value="KAH7352475.1"/>
    <property type="molecule type" value="Genomic_DNA"/>
</dbReference>
<organism evidence="2 3">
    <name type="scientific">Ceratopteris richardii</name>
    <name type="common">Triangle waterfern</name>
    <dbReference type="NCBI Taxonomy" id="49495"/>
    <lineage>
        <taxon>Eukaryota</taxon>
        <taxon>Viridiplantae</taxon>
        <taxon>Streptophyta</taxon>
        <taxon>Embryophyta</taxon>
        <taxon>Tracheophyta</taxon>
        <taxon>Polypodiopsida</taxon>
        <taxon>Polypodiidae</taxon>
        <taxon>Polypodiales</taxon>
        <taxon>Pteridineae</taxon>
        <taxon>Pteridaceae</taxon>
        <taxon>Parkerioideae</taxon>
        <taxon>Ceratopteris</taxon>
    </lineage>
</organism>
<evidence type="ECO:0000256" key="1">
    <source>
        <dbReference type="SAM" id="MobiDB-lite"/>
    </source>
</evidence>
<dbReference type="Proteomes" id="UP000825935">
    <property type="component" value="Chromosome 19"/>
</dbReference>
<evidence type="ECO:0000313" key="3">
    <source>
        <dbReference type="Proteomes" id="UP000825935"/>
    </source>
</evidence>
<evidence type="ECO:0000313" key="2">
    <source>
        <dbReference type="EMBL" id="KAH7352475.1"/>
    </source>
</evidence>
<dbReference type="AlphaFoldDB" id="A0A8T2SNA5"/>
<reference evidence="2" key="1">
    <citation type="submission" date="2021-08" db="EMBL/GenBank/DDBJ databases">
        <title>WGS assembly of Ceratopteris richardii.</title>
        <authorList>
            <person name="Marchant D.B."/>
            <person name="Chen G."/>
            <person name="Jenkins J."/>
            <person name="Shu S."/>
            <person name="Leebens-Mack J."/>
            <person name="Grimwood J."/>
            <person name="Schmutz J."/>
            <person name="Soltis P."/>
            <person name="Soltis D."/>
            <person name="Chen Z.-H."/>
        </authorList>
    </citation>
    <scope>NUCLEOTIDE SEQUENCE</scope>
    <source>
        <strain evidence="2">Whitten #5841</strain>
        <tissue evidence="2">Leaf</tissue>
    </source>
</reference>
<proteinExistence type="predicted"/>
<keyword evidence="3" id="KW-1185">Reference proteome</keyword>
<feature type="compositionally biased region" description="Low complexity" evidence="1">
    <location>
        <begin position="119"/>
        <end position="128"/>
    </location>
</feature>
<feature type="region of interest" description="Disordered" evidence="1">
    <location>
        <begin position="98"/>
        <end position="128"/>
    </location>
</feature>
<protein>
    <submittedName>
        <fullName evidence="2">Uncharacterized protein</fullName>
    </submittedName>
</protein>
<sequence>MPTSKRGAQVISLMKPPAADKASAAKLKKRKSRAKFKTSIKQLIARDNDDFKAIVLAYTGASPQSTFSSQSSFRSQNSLQSSVLFDINKIRGSNDLCSARNASSSSVSGCSSERHRVTQDSSSPQPSASTSQLLELLKAMSIIVLNSHKFLPSAESEDGHVSIGHVISGFAKLLTQLSCPDVQSQHVWIRLLSQYLQLGAISSSATGCPSNVGETSASGINTLLTLSCVILLNHIALRSASHGF</sequence>
<gene>
    <name evidence="2" type="ORF">KP509_19G047500</name>
</gene>
<accession>A0A8T2SNA5</accession>